<proteinExistence type="predicted"/>
<feature type="compositionally biased region" description="Basic residues" evidence="1">
    <location>
        <begin position="1"/>
        <end position="19"/>
    </location>
</feature>
<keyword evidence="3" id="KW-1185">Reference proteome</keyword>
<evidence type="ECO:0000313" key="3">
    <source>
        <dbReference type="Proteomes" id="UP000230750"/>
    </source>
</evidence>
<dbReference type="EMBL" id="MRZV01002133">
    <property type="protein sequence ID" value="PIK34576.1"/>
    <property type="molecule type" value="Genomic_DNA"/>
</dbReference>
<dbReference type="OrthoDB" id="6512834at2759"/>
<sequence>MDKFRNERKHMPVQRKKSRPGMNQAAPQSKTDQIDDLASLGKHQTWLKEEAERSRQNFTKVCLLMDITYTVRRKWITDEKPTLSDIKDEYPCLFNQKQPHTYQLTHSKFHPGNAVPVVDDRLAPASTKGSVGKPCMVRLHAQPDVTLHEGDNILCPPDVPIEN</sequence>
<organism evidence="2 3">
    <name type="scientific">Stichopus japonicus</name>
    <name type="common">Sea cucumber</name>
    <dbReference type="NCBI Taxonomy" id="307972"/>
    <lineage>
        <taxon>Eukaryota</taxon>
        <taxon>Metazoa</taxon>
        <taxon>Echinodermata</taxon>
        <taxon>Eleutherozoa</taxon>
        <taxon>Echinozoa</taxon>
        <taxon>Holothuroidea</taxon>
        <taxon>Aspidochirotacea</taxon>
        <taxon>Aspidochirotida</taxon>
        <taxon>Stichopodidae</taxon>
        <taxon>Apostichopus</taxon>
    </lineage>
</organism>
<comment type="caution">
    <text evidence="2">The sequence shown here is derived from an EMBL/GenBank/DDBJ whole genome shotgun (WGS) entry which is preliminary data.</text>
</comment>
<reference evidence="2 3" key="1">
    <citation type="journal article" date="2017" name="PLoS Biol.">
        <title>The sea cucumber genome provides insights into morphological evolution and visceral regeneration.</title>
        <authorList>
            <person name="Zhang X."/>
            <person name="Sun L."/>
            <person name="Yuan J."/>
            <person name="Sun Y."/>
            <person name="Gao Y."/>
            <person name="Zhang L."/>
            <person name="Li S."/>
            <person name="Dai H."/>
            <person name="Hamel J.F."/>
            <person name="Liu C."/>
            <person name="Yu Y."/>
            <person name="Liu S."/>
            <person name="Lin W."/>
            <person name="Guo K."/>
            <person name="Jin S."/>
            <person name="Xu P."/>
            <person name="Storey K.B."/>
            <person name="Huan P."/>
            <person name="Zhang T."/>
            <person name="Zhou Y."/>
            <person name="Zhang J."/>
            <person name="Lin C."/>
            <person name="Li X."/>
            <person name="Xing L."/>
            <person name="Huo D."/>
            <person name="Sun M."/>
            <person name="Wang L."/>
            <person name="Mercier A."/>
            <person name="Li F."/>
            <person name="Yang H."/>
            <person name="Xiang J."/>
        </authorList>
    </citation>
    <scope>NUCLEOTIDE SEQUENCE [LARGE SCALE GENOMIC DNA]</scope>
    <source>
        <strain evidence="2">Shaxun</strain>
        <tissue evidence="2">Muscle</tissue>
    </source>
</reference>
<evidence type="ECO:0000313" key="2">
    <source>
        <dbReference type="EMBL" id="PIK34576.1"/>
    </source>
</evidence>
<name>A0A2G8JFP6_STIJA</name>
<feature type="region of interest" description="Disordered" evidence="1">
    <location>
        <begin position="1"/>
        <end position="35"/>
    </location>
</feature>
<protein>
    <submittedName>
        <fullName evidence="2">Uncharacterized protein</fullName>
    </submittedName>
</protein>
<evidence type="ECO:0000256" key="1">
    <source>
        <dbReference type="SAM" id="MobiDB-lite"/>
    </source>
</evidence>
<gene>
    <name evidence="2" type="ORF">BSL78_28600</name>
</gene>
<accession>A0A2G8JFP6</accession>
<dbReference type="AlphaFoldDB" id="A0A2G8JFP6"/>
<dbReference type="Proteomes" id="UP000230750">
    <property type="component" value="Unassembled WGS sequence"/>
</dbReference>